<proteinExistence type="predicted"/>
<comment type="caution">
    <text evidence="2">The sequence shown here is derived from an EMBL/GenBank/DDBJ whole genome shotgun (WGS) entry which is preliminary data.</text>
</comment>
<gene>
    <name evidence="2" type="ORF">Sradi_3594800</name>
</gene>
<dbReference type="AlphaFoldDB" id="A0AAW2QGP5"/>
<dbReference type="EMBL" id="JACGWJ010000015">
    <property type="protein sequence ID" value="KAL0367047.1"/>
    <property type="molecule type" value="Genomic_DNA"/>
</dbReference>
<feature type="compositionally biased region" description="Basic and acidic residues" evidence="1">
    <location>
        <begin position="114"/>
        <end position="127"/>
    </location>
</feature>
<evidence type="ECO:0000256" key="1">
    <source>
        <dbReference type="SAM" id="MobiDB-lite"/>
    </source>
</evidence>
<reference evidence="2" key="1">
    <citation type="submission" date="2020-06" db="EMBL/GenBank/DDBJ databases">
        <authorList>
            <person name="Li T."/>
            <person name="Hu X."/>
            <person name="Zhang T."/>
            <person name="Song X."/>
            <person name="Zhang H."/>
            <person name="Dai N."/>
            <person name="Sheng W."/>
            <person name="Hou X."/>
            <person name="Wei L."/>
        </authorList>
    </citation>
    <scope>NUCLEOTIDE SEQUENCE</scope>
    <source>
        <strain evidence="2">G02</strain>
        <tissue evidence="2">Leaf</tissue>
    </source>
</reference>
<feature type="region of interest" description="Disordered" evidence="1">
    <location>
        <begin position="102"/>
        <end position="127"/>
    </location>
</feature>
<organism evidence="2">
    <name type="scientific">Sesamum radiatum</name>
    <name type="common">Black benniseed</name>
    <dbReference type="NCBI Taxonomy" id="300843"/>
    <lineage>
        <taxon>Eukaryota</taxon>
        <taxon>Viridiplantae</taxon>
        <taxon>Streptophyta</taxon>
        <taxon>Embryophyta</taxon>
        <taxon>Tracheophyta</taxon>
        <taxon>Spermatophyta</taxon>
        <taxon>Magnoliopsida</taxon>
        <taxon>eudicotyledons</taxon>
        <taxon>Gunneridae</taxon>
        <taxon>Pentapetalae</taxon>
        <taxon>asterids</taxon>
        <taxon>lamiids</taxon>
        <taxon>Lamiales</taxon>
        <taxon>Pedaliaceae</taxon>
        <taxon>Sesamum</taxon>
    </lineage>
</organism>
<sequence length="127" mass="13719">MPQIPSLILQLQRKAASLPNQIAFVLVEYVLCLVCRLILGIFLDSILREVEAEVRSLPPAAVIDFIEGDVPSEGAPKPKEGDITFASGEELPTILTAIPLDIPVDAPTDAPKSQSEKEDPDCGEKNQ</sequence>
<reference evidence="2" key="2">
    <citation type="journal article" date="2024" name="Plant">
        <title>Genomic evolution and insights into agronomic trait innovations of Sesamum species.</title>
        <authorList>
            <person name="Miao H."/>
            <person name="Wang L."/>
            <person name="Qu L."/>
            <person name="Liu H."/>
            <person name="Sun Y."/>
            <person name="Le M."/>
            <person name="Wang Q."/>
            <person name="Wei S."/>
            <person name="Zheng Y."/>
            <person name="Lin W."/>
            <person name="Duan Y."/>
            <person name="Cao H."/>
            <person name="Xiong S."/>
            <person name="Wang X."/>
            <person name="Wei L."/>
            <person name="Li C."/>
            <person name="Ma Q."/>
            <person name="Ju M."/>
            <person name="Zhao R."/>
            <person name="Li G."/>
            <person name="Mu C."/>
            <person name="Tian Q."/>
            <person name="Mei H."/>
            <person name="Zhang T."/>
            <person name="Gao T."/>
            <person name="Zhang H."/>
        </authorList>
    </citation>
    <scope>NUCLEOTIDE SEQUENCE</scope>
    <source>
        <strain evidence="2">G02</strain>
    </source>
</reference>
<accession>A0AAW2QGP5</accession>
<evidence type="ECO:0000313" key="2">
    <source>
        <dbReference type="EMBL" id="KAL0367047.1"/>
    </source>
</evidence>
<protein>
    <submittedName>
        <fullName evidence="2">Uncharacterized protein</fullName>
    </submittedName>
</protein>
<name>A0AAW2QGP5_SESRA</name>